<gene>
    <name evidence="1" type="ORF">LCGC14_2994480</name>
</gene>
<comment type="caution">
    <text evidence="1">The sequence shown here is derived from an EMBL/GenBank/DDBJ whole genome shotgun (WGS) entry which is preliminary data.</text>
</comment>
<feature type="non-terminal residue" evidence="1">
    <location>
        <position position="47"/>
    </location>
</feature>
<accession>A0A0F8X3C2</accession>
<protein>
    <submittedName>
        <fullName evidence="1">Uncharacterized protein</fullName>
    </submittedName>
</protein>
<evidence type="ECO:0000313" key="1">
    <source>
        <dbReference type="EMBL" id="KKK63418.1"/>
    </source>
</evidence>
<sequence length="47" mass="5364">MTNRDVEPLVERSQQGVKYVEGIAPPRSTFDGVQFTADWYINHLLQG</sequence>
<proteinExistence type="predicted"/>
<name>A0A0F8X3C2_9ZZZZ</name>
<dbReference type="EMBL" id="LAZR01061524">
    <property type="protein sequence ID" value="KKK63418.1"/>
    <property type="molecule type" value="Genomic_DNA"/>
</dbReference>
<reference evidence="1" key="1">
    <citation type="journal article" date="2015" name="Nature">
        <title>Complex archaea that bridge the gap between prokaryotes and eukaryotes.</title>
        <authorList>
            <person name="Spang A."/>
            <person name="Saw J.H."/>
            <person name="Jorgensen S.L."/>
            <person name="Zaremba-Niedzwiedzka K."/>
            <person name="Martijn J."/>
            <person name="Lind A.E."/>
            <person name="van Eijk R."/>
            <person name="Schleper C."/>
            <person name="Guy L."/>
            <person name="Ettema T.J."/>
        </authorList>
    </citation>
    <scope>NUCLEOTIDE SEQUENCE</scope>
</reference>
<dbReference type="AlphaFoldDB" id="A0A0F8X3C2"/>
<organism evidence="1">
    <name type="scientific">marine sediment metagenome</name>
    <dbReference type="NCBI Taxonomy" id="412755"/>
    <lineage>
        <taxon>unclassified sequences</taxon>
        <taxon>metagenomes</taxon>
        <taxon>ecological metagenomes</taxon>
    </lineage>
</organism>